<accession>A0A6J4HZ29</accession>
<dbReference type="InterPro" id="IPR009056">
    <property type="entry name" value="Cyt_c-like_dom"/>
</dbReference>
<dbReference type="GO" id="GO:0009055">
    <property type="term" value="F:electron transfer activity"/>
    <property type="evidence" value="ECO:0007669"/>
    <property type="project" value="InterPro"/>
</dbReference>
<evidence type="ECO:0000259" key="5">
    <source>
        <dbReference type="PROSITE" id="PS51007"/>
    </source>
</evidence>
<dbReference type="PANTHER" id="PTHR35008:SF8">
    <property type="entry name" value="ALCOHOL DEHYDROGENASE CYTOCHROME C SUBUNIT"/>
    <property type="match status" value="1"/>
</dbReference>
<dbReference type="SUPFAM" id="SSF46626">
    <property type="entry name" value="Cytochrome c"/>
    <property type="match status" value="1"/>
</dbReference>
<dbReference type="GO" id="GO:0046872">
    <property type="term" value="F:metal ion binding"/>
    <property type="evidence" value="ECO:0007669"/>
    <property type="project" value="UniProtKB-KW"/>
</dbReference>
<dbReference type="GO" id="GO:0020037">
    <property type="term" value="F:heme binding"/>
    <property type="evidence" value="ECO:0007669"/>
    <property type="project" value="InterPro"/>
</dbReference>
<protein>
    <recommendedName>
        <fullName evidence="5">Cytochrome c domain-containing protein</fullName>
    </recommendedName>
</protein>
<dbReference type="Gene3D" id="1.10.760.10">
    <property type="entry name" value="Cytochrome c-like domain"/>
    <property type="match status" value="1"/>
</dbReference>
<keyword evidence="2 4" id="KW-0479">Metal-binding</keyword>
<reference evidence="6" key="1">
    <citation type="submission" date="2020-02" db="EMBL/GenBank/DDBJ databases">
        <authorList>
            <person name="Meier V. D."/>
        </authorList>
    </citation>
    <scope>NUCLEOTIDE SEQUENCE</scope>
    <source>
        <strain evidence="6">AVDCRST_MAG50</strain>
    </source>
</reference>
<organism evidence="6">
    <name type="scientific">uncultured Acidimicrobiales bacterium</name>
    <dbReference type="NCBI Taxonomy" id="310071"/>
    <lineage>
        <taxon>Bacteria</taxon>
        <taxon>Bacillati</taxon>
        <taxon>Actinomycetota</taxon>
        <taxon>Acidimicrobiia</taxon>
        <taxon>Acidimicrobiales</taxon>
        <taxon>environmental samples</taxon>
    </lineage>
</organism>
<keyword evidence="1 4" id="KW-0349">Heme</keyword>
<sequence length="115" mass="12033">MSWLRASVLLLVAVLTVGACGQRPSMRSAAAPSDPQLELGQRVHANRCASCHGRAGDGGVGPKLGDGAVVSTFPDAADHRAVVVEGRNTMPAWGKTLSAQEIDSVVRFQREALGR</sequence>
<dbReference type="InterPro" id="IPR051459">
    <property type="entry name" value="Cytochrome_c-type_DH"/>
</dbReference>
<evidence type="ECO:0000256" key="2">
    <source>
        <dbReference type="ARBA" id="ARBA00022723"/>
    </source>
</evidence>
<dbReference type="PROSITE" id="PS51007">
    <property type="entry name" value="CYTC"/>
    <property type="match status" value="1"/>
</dbReference>
<dbReference type="PANTHER" id="PTHR35008">
    <property type="entry name" value="BLL4482 PROTEIN-RELATED"/>
    <property type="match status" value="1"/>
</dbReference>
<evidence type="ECO:0000256" key="4">
    <source>
        <dbReference type="PROSITE-ProRule" id="PRU00433"/>
    </source>
</evidence>
<gene>
    <name evidence="6" type="ORF">AVDCRST_MAG50-1310</name>
</gene>
<dbReference type="EMBL" id="CADCTF010000069">
    <property type="protein sequence ID" value="CAA9235582.1"/>
    <property type="molecule type" value="Genomic_DNA"/>
</dbReference>
<dbReference type="Pfam" id="PF13442">
    <property type="entry name" value="Cytochrome_CBB3"/>
    <property type="match status" value="1"/>
</dbReference>
<evidence type="ECO:0000256" key="3">
    <source>
        <dbReference type="ARBA" id="ARBA00023004"/>
    </source>
</evidence>
<keyword evidence="3 4" id="KW-0408">Iron</keyword>
<feature type="domain" description="Cytochrome c" evidence="5">
    <location>
        <begin position="35"/>
        <end position="113"/>
    </location>
</feature>
<dbReference type="AlphaFoldDB" id="A0A6J4HZ29"/>
<dbReference type="PROSITE" id="PS51257">
    <property type="entry name" value="PROKAR_LIPOPROTEIN"/>
    <property type="match status" value="1"/>
</dbReference>
<evidence type="ECO:0000256" key="1">
    <source>
        <dbReference type="ARBA" id="ARBA00022617"/>
    </source>
</evidence>
<name>A0A6J4HZ29_9ACTN</name>
<dbReference type="InterPro" id="IPR036909">
    <property type="entry name" value="Cyt_c-like_dom_sf"/>
</dbReference>
<evidence type="ECO:0000313" key="6">
    <source>
        <dbReference type="EMBL" id="CAA9235582.1"/>
    </source>
</evidence>
<proteinExistence type="predicted"/>